<accession>A0A1Y2FVK2</accession>
<dbReference type="InterPro" id="IPR049730">
    <property type="entry name" value="SNF2/RAD54-like_C"/>
</dbReference>
<dbReference type="PROSITE" id="PS51192">
    <property type="entry name" value="HELICASE_ATP_BIND_1"/>
    <property type="match status" value="1"/>
</dbReference>
<name>A0A1Y2FVK2_9BASI</name>
<comment type="caution">
    <text evidence="7">The sequence shown here is derived from an EMBL/GenBank/DDBJ whole genome shotgun (WGS) entry which is preliminary data.</text>
</comment>
<dbReference type="PROSITE" id="PS51194">
    <property type="entry name" value="HELICASE_CTER"/>
    <property type="match status" value="1"/>
</dbReference>
<reference evidence="7 8" key="1">
    <citation type="submission" date="2016-07" db="EMBL/GenBank/DDBJ databases">
        <title>Pervasive Adenine N6-methylation of Active Genes in Fungi.</title>
        <authorList>
            <consortium name="DOE Joint Genome Institute"/>
            <person name="Mondo S.J."/>
            <person name="Dannebaum R.O."/>
            <person name="Kuo R.C."/>
            <person name="Labutti K."/>
            <person name="Haridas S."/>
            <person name="Kuo A."/>
            <person name="Salamov A."/>
            <person name="Ahrendt S.R."/>
            <person name="Lipzen A."/>
            <person name="Sullivan W."/>
            <person name="Andreopoulos W.B."/>
            <person name="Clum A."/>
            <person name="Lindquist E."/>
            <person name="Daum C."/>
            <person name="Ramamoorthy G.K."/>
            <person name="Gryganskyi A."/>
            <person name="Culley D."/>
            <person name="Magnuson J.K."/>
            <person name="James T.Y."/>
            <person name="O'Malley M.A."/>
            <person name="Stajich J.E."/>
            <person name="Spatafora J.W."/>
            <person name="Visel A."/>
            <person name="Grigoriev I.V."/>
        </authorList>
    </citation>
    <scope>NUCLEOTIDE SEQUENCE [LARGE SCALE GENOMIC DNA]</scope>
    <source>
        <strain evidence="7 8">62-1032</strain>
    </source>
</reference>
<gene>
    <name evidence="7" type="ORF">BCR35DRAFT_301909</name>
</gene>
<dbReference type="SMART" id="SM00490">
    <property type="entry name" value="HELICc"/>
    <property type="match status" value="1"/>
</dbReference>
<dbReference type="InParanoid" id="A0A1Y2FVK2"/>
<dbReference type="GO" id="GO:0005524">
    <property type="term" value="F:ATP binding"/>
    <property type="evidence" value="ECO:0007669"/>
    <property type="project" value="InterPro"/>
</dbReference>
<dbReference type="SUPFAM" id="SSF52540">
    <property type="entry name" value="P-loop containing nucleoside triphosphate hydrolases"/>
    <property type="match status" value="2"/>
</dbReference>
<dbReference type="Pfam" id="PF00176">
    <property type="entry name" value="SNF2-rel_dom"/>
    <property type="match status" value="1"/>
</dbReference>
<organism evidence="7 8">
    <name type="scientific">Leucosporidium creatinivorum</name>
    <dbReference type="NCBI Taxonomy" id="106004"/>
    <lineage>
        <taxon>Eukaryota</taxon>
        <taxon>Fungi</taxon>
        <taxon>Dikarya</taxon>
        <taxon>Basidiomycota</taxon>
        <taxon>Pucciniomycotina</taxon>
        <taxon>Microbotryomycetes</taxon>
        <taxon>Leucosporidiales</taxon>
        <taxon>Leucosporidium</taxon>
    </lineage>
</organism>
<dbReference type="InterPro" id="IPR014001">
    <property type="entry name" value="Helicase_ATP-bd"/>
</dbReference>
<dbReference type="AlphaFoldDB" id="A0A1Y2FVK2"/>
<dbReference type="GO" id="GO:0016787">
    <property type="term" value="F:hydrolase activity"/>
    <property type="evidence" value="ECO:0007669"/>
    <property type="project" value="UniProtKB-KW"/>
</dbReference>
<sequence length="848" mass="94957">MVGKPTHDGYASDSSDSSIEYLDETEWRARKESTRATSFSEELPKPSLAVARAKVNSKQLGVAGRSNQEQKTTSAKRKARDSELEHSSPDQQSSRKRRKVDGTATPTTVDEWLERVEEYASTTEEAFTADELSMLPVEGNTSSYLVKSGILKPFQLDGVKWIMARHTSVSGCLLADEMGTGKTIQSIAFIAFVRQNAMMGDRARGIPSFMHGANLIVCPLAVLRNWEAEFAKWAPNLKVVVYHGSPEERKKIIAELDKLFDPRYEHLRPTIITNFEMATKDDLFVKRTQGPNAAYHFQVFIVDEAQRIKNSESKSHIALQQIRAGFRLLLTGTPIQNNLDELQALLSFTLPDVFGNRSLFQRSFDFSSLTSTTGSAALSDSEKKGILVGRLRRILEPFMLRRLKTDVQKDLPLKKEYVLCAPMTERQRELYVAVRDGALRDLLLREQDLPTLVKAPVVVNSSEAPIGERLQSRKVKSTLSNYIDLTEDDDFDLPPEKDAETKKKEAADLARATKLQRGRSTIMRQKHGSPIMPLRQIAFHPWLADPSGHPVPPGLEEDDDHPSWAQYKREVVKQSGKLQLLDRLLTKITSSSSSKVLIFSQFTMALDLVAEWLRVCKRWAYYQVDGGGNPVDQEELDDFNTNKSRTAARLFLISTRAGGVGITLTGADTVILLDSDFNPQNDLQAMDRAHRIGQTKPVLVFRLETEGSIDSLIIERATSKRRLDALVLGKDQTTSSARDLFNPQKKSTKPRAKFNLEALAQRLSALESERVDFAPGGKIISDEQLEQILDRSDAAMRGEKIFRARTNTSKGKGKATATKTKSVVSAVETIVLDEDSDEEDEVDRLFRV</sequence>
<dbReference type="InterPro" id="IPR027417">
    <property type="entry name" value="P-loop_NTPase"/>
</dbReference>
<dbReference type="OrthoDB" id="5857104at2759"/>
<dbReference type="InterPro" id="IPR038718">
    <property type="entry name" value="SNF2-like_sf"/>
</dbReference>
<evidence type="ECO:0000259" key="5">
    <source>
        <dbReference type="PROSITE" id="PS51192"/>
    </source>
</evidence>
<dbReference type="Gene3D" id="3.40.50.300">
    <property type="entry name" value="P-loop containing nucleotide triphosphate hydrolases"/>
    <property type="match status" value="1"/>
</dbReference>
<dbReference type="PANTHER" id="PTHR10799">
    <property type="entry name" value="SNF2/RAD54 HELICASE FAMILY"/>
    <property type="match status" value="1"/>
</dbReference>
<evidence type="ECO:0000256" key="4">
    <source>
        <dbReference type="SAM" id="MobiDB-lite"/>
    </source>
</evidence>
<evidence type="ECO:0000256" key="3">
    <source>
        <dbReference type="ARBA" id="ARBA00022840"/>
    </source>
</evidence>
<dbReference type="EMBL" id="MCGR01000012">
    <property type="protein sequence ID" value="ORY88018.1"/>
    <property type="molecule type" value="Genomic_DNA"/>
</dbReference>
<dbReference type="Gene3D" id="3.40.50.10810">
    <property type="entry name" value="Tandem AAA-ATPase domain"/>
    <property type="match status" value="1"/>
</dbReference>
<proteinExistence type="predicted"/>
<keyword evidence="3" id="KW-0067">ATP-binding</keyword>
<keyword evidence="1" id="KW-0547">Nucleotide-binding</keyword>
<evidence type="ECO:0000259" key="6">
    <source>
        <dbReference type="PROSITE" id="PS51194"/>
    </source>
</evidence>
<evidence type="ECO:0000256" key="2">
    <source>
        <dbReference type="ARBA" id="ARBA00022801"/>
    </source>
</evidence>
<dbReference type="Pfam" id="PF00271">
    <property type="entry name" value="Helicase_C"/>
    <property type="match status" value="1"/>
</dbReference>
<dbReference type="STRING" id="106004.A0A1Y2FVK2"/>
<evidence type="ECO:0000313" key="8">
    <source>
        <dbReference type="Proteomes" id="UP000193467"/>
    </source>
</evidence>
<dbReference type="CDD" id="cd18793">
    <property type="entry name" value="SF2_C_SNF"/>
    <property type="match status" value="1"/>
</dbReference>
<evidence type="ECO:0000256" key="1">
    <source>
        <dbReference type="ARBA" id="ARBA00022741"/>
    </source>
</evidence>
<keyword evidence="8" id="KW-1185">Reference proteome</keyword>
<dbReference type="InterPro" id="IPR001650">
    <property type="entry name" value="Helicase_C-like"/>
</dbReference>
<protein>
    <submittedName>
        <fullName evidence="7">SNF2 family N-terminal domain-domain-containing protein</fullName>
    </submittedName>
</protein>
<feature type="domain" description="Helicase ATP-binding" evidence="5">
    <location>
        <begin position="163"/>
        <end position="352"/>
    </location>
</feature>
<feature type="domain" description="Helicase C-terminal" evidence="6">
    <location>
        <begin position="580"/>
        <end position="741"/>
    </location>
</feature>
<dbReference type="Proteomes" id="UP000193467">
    <property type="component" value="Unassembled WGS sequence"/>
</dbReference>
<evidence type="ECO:0000313" key="7">
    <source>
        <dbReference type="EMBL" id="ORY88018.1"/>
    </source>
</evidence>
<dbReference type="SMART" id="SM00487">
    <property type="entry name" value="DEXDc"/>
    <property type="match status" value="1"/>
</dbReference>
<keyword evidence="2" id="KW-0378">Hydrolase</keyword>
<feature type="region of interest" description="Disordered" evidence="4">
    <location>
        <begin position="28"/>
        <end position="108"/>
    </location>
</feature>
<feature type="region of interest" description="Disordered" evidence="4">
    <location>
        <begin position="1"/>
        <end position="20"/>
    </location>
</feature>
<dbReference type="InterPro" id="IPR000330">
    <property type="entry name" value="SNF2_N"/>
</dbReference>